<accession>A0A1I4EWS7</accession>
<protein>
    <submittedName>
        <fullName evidence="1">Uncharacterized protein</fullName>
    </submittedName>
</protein>
<sequence>MYLENNPDYMTIWQLAHKWINADPDETDTKTISPKLREHIIRLVIAVRSRVITARTRHGVIFENYSFFTVLGDIPHYHKTLRCLIGGVFDKSYLDSIYVKRHEVIDFCINCYYDVPPCWMPKQLNYESITTRENNKYRPDDETADRVRCQAIASVLWELDSDIHPIHLVRSKILQRFGNGRMYREDTLKRWIAEVDPKKGQRKSGRPDIIEYKIVLEIDTQNQN</sequence>
<reference evidence="2" key="1">
    <citation type="submission" date="2016-10" db="EMBL/GenBank/DDBJ databases">
        <authorList>
            <person name="Varghese N."/>
            <person name="Submissions S."/>
        </authorList>
    </citation>
    <scope>NUCLEOTIDE SEQUENCE [LARGE SCALE GENOMIC DNA]</scope>
    <source>
        <strain evidence="2">Nm69</strain>
    </source>
</reference>
<dbReference type="EMBL" id="FOSP01000031">
    <property type="protein sequence ID" value="SFL09570.1"/>
    <property type="molecule type" value="Genomic_DNA"/>
</dbReference>
<gene>
    <name evidence="1" type="ORF">SAMN05216302_103114</name>
</gene>
<proteinExistence type="predicted"/>
<evidence type="ECO:0000313" key="2">
    <source>
        <dbReference type="Proteomes" id="UP000199533"/>
    </source>
</evidence>
<evidence type="ECO:0000313" key="1">
    <source>
        <dbReference type="EMBL" id="SFL09570.1"/>
    </source>
</evidence>
<keyword evidence="2" id="KW-1185">Reference proteome</keyword>
<dbReference type="Proteomes" id="UP000199533">
    <property type="component" value="Unassembled WGS sequence"/>
</dbReference>
<name>A0A1I4EWS7_9PROT</name>
<organism evidence="1 2">
    <name type="scientific">Nitrosomonas aestuarii</name>
    <dbReference type="NCBI Taxonomy" id="52441"/>
    <lineage>
        <taxon>Bacteria</taxon>
        <taxon>Pseudomonadati</taxon>
        <taxon>Pseudomonadota</taxon>
        <taxon>Betaproteobacteria</taxon>
        <taxon>Nitrosomonadales</taxon>
        <taxon>Nitrosomonadaceae</taxon>
        <taxon>Nitrosomonas</taxon>
    </lineage>
</organism>
<dbReference type="AlphaFoldDB" id="A0A1I4EWS7"/>
<dbReference type="OrthoDB" id="8546979at2"/>